<keyword evidence="3" id="KW-0813">Transport</keyword>
<keyword evidence="4" id="KW-1003">Cell membrane</keyword>
<evidence type="ECO:0000256" key="6">
    <source>
        <dbReference type="ARBA" id="ARBA00022989"/>
    </source>
</evidence>
<feature type="transmembrane region" description="Helical" evidence="9">
    <location>
        <begin position="267"/>
        <end position="287"/>
    </location>
</feature>
<feature type="transmembrane region" description="Helical" evidence="9">
    <location>
        <begin position="184"/>
        <end position="206"/>
    </location>
</feature>
<feature type="transmembrane region" description="Helical" evidence="9">
    <location>
        <begin position="100"/>
        <end position="118"/>
    </location>
</feature>
<evidence type="ECO:0000256" key="4">
    <source>
        <dbReference type="ARBA" id="ARBA00022475"/>
    </source>
</evidence>
<evidence type="ECO:0000313" key="11">
    <source>
        <dbReference type="EMBL" id="MBO1902200.1"/>
    </source>
</evidence>
<protein>
    <submittedName>
        <fullName evidence="11">EamA family transporter RarD</fullName>
    </submittedName>
</protein>
<dbReference type="Pfam" id="PF00892">
    <property type="entry name" value="EamA"/>
    <property type="match status" value="2"/>
</dbReference>
<evidence type="ECO:0000256" key="7">
    <source>
        <dbReference type="ARBA" id="ARBA00023136"/>
    </source>
</evidence>
<keyword evidence="12" id="KW-1185">Reference proteome</keyword>
<comment type="similarity">
    <text evidence="2">Belongs to the EamA transporter family.</text>
</comment>
<dbReference type="NCBIfam" id="TIGR00688">
    <property type="entry name" value="rarD"/>
    <property type="match status" value="1"/>
</dbReference>
<evidence type="ECO:0000256" key="8">
    <source>
        <dbReference type="SAM" id="MobiDB-lite"/>
    </source>
</evidence>
<dbReference type="PANTHER" id="PTHR22911:SF137">
    <property type="entry name" value="SOLUTE CARRIER FAMILY 35 MEMBER G2-RELATED"/>
    <property type="match status" value="1"/>
</dbReference>
<feature type="transmembrane region" description="Helical" evidence="9">
    <location>
        <begin position="212"/>
        <end position="232"/>
    </location>
</feature>
<feature type="transmembrane region" description="Helical" evidence="9">
    <location>
        <begin position="40"/>
        <end position="58"/>
    </location>
</feature>
<gene>
    <name evidence="11" type="primary">rarD</name>
    <name evidence="11" type="ORF">J4H92_09605</name>
</gene>
<reference evidence="11" key="1">
    <citation type="submission" date="2021-03" db="EMBL/GenBank/DDBJ databases">
        <title>Leucobacter chromiisoli sp. nov., isolated from chromium-containing soil of chemical plant.</title>
        <authorList>
            <person name="Xu Z."/>
        </authorList>
    </citation>
    <scope>NUCLEOTIDE SEQUENCE</scope>
    <source>
        <strain evidence="11">S27</strain>
    </source>
</reference>
<dbReference type="GO" id="GO:0005886">
    <property type="term" value="C:plasma membrane"/>
    <property type="evidence" value="ECO:0007669"/>
    <property type="project" value="UniProtKB-SubCell"/>
</dbReference>
<sequence>MSTRLGYVYGIGAYLCWGAFPLFFMLLAEVDPLETVPWRVLTALVFCVLAVGAARRFGPVLAVIRSPRTLGWLAVSAVLLYVNWQIFVVGVVTGRIIETALGYFINPLVTILIGVVVRKEKLSRLQWVAVGIAGAGVLVSAIAYGQFPAIALGLAFSFGLYGAVRKQASERIDALTGLTVETMFGAVIAVAQLLVVLALLGHLGAFSHGPSVTIPLLLSGVVTAVPLLLFGAGNRRLPLSRMGFIQFLTPILGFLTGYFIFGEEMTAARWIGFVAVWAALIVLLIDAMRALRPRRRRDGPEPSPATGEIATRPIP</sequence>
<dbReference type="RefSeq" id="WP_208097956.1">
    <property type="nucleotide sequence ID" value="NZ_JAGDYM010000010.1"/>
</dbReference>
<comment type="subcellular location">
    <subcellularLocation>
        <location evidence="1">Cell membrane</location>
        <topology evidence="1">Multi-pass membrane protein</topology>
    </subcellularLocation>
</comment>
<feature type="transmembrane region" description="Helical" evidence="9">
    <location>
        <begin position="125"/>
        <end position="143"/>
    </location>
</feature>
<dbReference type="PANTHER" id="PTHR22911">
    <property type="entry name" value="ACYL-MALONYL CONDENSING ENZYME-RELATED"/>
    <property type="match status" value="1"/>
</dbReference>
<comment type="caution">
    <text evidence="11">The sequence shown here is derived from an EMBL/GenBank/DDBJ whole genome shotgun (WGS) entry which is preliminary data.</text>
</comment>
<dbReference type="InterPro" id="IPR004626">
    <property type="entry name" value="RarD"/>
</dbReference>
<evidence type="ECO:0000256" key="2">
    <source>
        <dbReference type="ARBA" id="ARBA00007362"/>
    </source>
</evidence>
<dbReference type="AlphaFoldDB" id="A0A939SC85"/>
<feature type="domain" description="EamA" evidence="10">
    <location>
        <begin position="150"/>
        <end position="284"/>
    </location>
</feature>
<feature type="region of interest" description="Disordered" evidence="8">
    <location>
        <begin position="295"/>
        <end position="315"/>
    </location>
</feature>
<evidence type="ECO:0000313" key="12">
    <source>
        <dbReference type="Proteomes" id="UP000664382"/>
    </source>
</evidence>
<evidence type="ECO:0000259" key="10">
    <source>
        <dbReference type="Pfam" id="PF00892"/>
    </source>
</evidence>
<evidence type="ECO:0000256" key="1">
    <source>
        <dbReference type="ARBA" id="ARBA00004651"/>
    </source>
</evidence>
<feature type="domain" description="EamA" evidence="10">
    <location>
        <begin position="5"/>
        <end position="140"/>
    </location>
</feature>
<evidence type="ECO:0000256" key="5">
    <source>
        <dbReference type="ARBA" id="ARBA00022692"/>
    </source>
</evidence>
<evidence type="ECO:0000256" key="9">
    <source>
        <dbReference type="SAM" id="Phobius"/>
    </source>
</evidence>
<organism evidence="11 12">
    <name type="scientific">Leucobacter weissii</name>
    <dbReference type="NCBI Taxonomy" id="1983706"/>
    <lineage>
        <taxon>Bacteria</taxon>
        <taxon>Bacillati</taxon>
        <taxon>Actinomycetota</taxon>
        <taxon>Actinomycetes</taxon>
        <taxon>Micrococcales</taxon>
        <taxon>Microbacteriaceae</taxon>
        <taxon>Leucobacter</taxon>
    </lineage>
</organism>
<evidence type="ECO:0000256" key="3">
    <source>
        <dbReference type="ARBA" id="ARBA00022448"/>
    </source>
</evidence>
<dbReference type="InterPro" id="IPR000620">
    <property type="entry name" value="EamA_dom"/>
</dbReference>
<dbReference type="SUPFAM" id="SSF103481">
    <property type="entry name" value="Multidrug resistance efflux transporter EmrE"/>
    <property type="match status" value="2"/>
</dbReference>
<accession>A0A939SC85</accession>
<dbReference type="Proteomes" id="UP000664382">
    <property type="component" value="Unassembled WGS sequence"/>
</dbReference>
<keyword evidence="6 9" id="KW-1133">Transmembrane helix</keyword>
<name>A0A939SC85_9MICO</name>
<proteinExistence type="inferred from homology"/>
<feature type="transmembrane region" description="Helical" evidence="9">
    <location>
        <begin position="7"/>
        <end position="28"/>
    </location>
</feature>
<feature type="transmembrane region" description="Helical" evidence="9">
    <location>
        <begin position="244"/>
        <end position="261"/>
    </location>
</feature>
<dbReference type="EMBL" id="JAGDYM010000010">
    <property type="protein sequence ID" value="MBO1902200.1"/>
    <property type="molecule type" value="Genomic_DNA"/>
</dbReference>
<feature type="transmembrane region" description="Helical" evidence="9">
    <location>
        <begin position="149"/>
        <end position="164"/>
    </location>
</feature>
<feature type="transmembrane region" description="Helical" evidence="9">
    <location>
        <begin position="70"/>
        <end position="94"/>
    </location>
</feature>
<dbReference type="InterPro" id="IPR037185">
    <property type="entry name" value="EmrE-like"/>
</dbReference>
<keyword evidence="7 9" id="KW-0472">Membrane</keyword>
<keyword evidence="5 9" id="KW-0812">Transmembrane</keyword>